<organism evidence="1 2">
    <name type="scientific">Citrus sinensis</name>
    <name type="common">Sweet orange</name>
    <name type="synonym">Citrus aurantium var. sinensis</name>
    <dbReference type="NCBI Taxonomy" id="2711"/>
    <lineage>
        <taxon>Eukaryota</taxon>
        <taxon>Viridiplantae</taxon>
        <taxon>Streptophyta</taxon>
        <taxon>Embryophyta</taxon>
        <taxon>Tracheophyta</taxon>
        <taxon>Spermatophyta</taxon>
        <taxon>Magnoliopsida</taxon>
        <taxon>eudicotyledons</taxon>
        <taxon>Gunneridae</taxon>
        <taxon>Pentapetalae</taxon>
        <taxon>rosids</taxon>
        <taxon>malvids</taxon>
        <taxon>Sapindales</taxon>
        <taxon>Rutaceae</taxon>
        <taxon>Aurantioideae</taxon>
        <taxon>Citrus</taxon>
    </lineage>
</organism>
<gene>
    <name evidence="1" type="ORF">KPL71_006702</name>
</gene>
<proteinExistence type="predicted"/>
<dbReference type="Proteomes" id="UP000829398">
    <property type="component" value="Chromosome 3"/>
</dbReference>
<keyword evidence="2" id="KW-1185">Reference proteome</keyword>
<evidence type="ECO:0000313" key="2">
    <source>
        <dbReference type="Proteomes" id="UP000829398"/>
    </source>
</evidence>
<keyword evidence="1" id="KW-0418">Kinase</keyword>
<protein>
    <submittedName>
        <fullName evidence="1">Non-specific serine/threonine protein kinase</fullName>
    </submittedName>
</protein>
<accession>A0ACB8LST4</accession>
<comment type="caution">
    <text evidence="1">The sequence shown here is derived from an EMBL/GenBank/DDBJ whole genome shotgun (WGS) entry which is preliminary data.</text>
</comment>
<keyword evidence="1" id="KW-0808">Transferase</keyword>
<name>A0ACB8LST4_CITSI</name>
<keyword evidence="1" id="KW-0723">Serine/threonine-protein kinase</keyword>
<sequence length="629" mass="71232">MLGIGICASLIKLWEFRYRAFDELEGIEVAWNQIKVIDLLRNSEDLERLYSEVHLLKTLKHKNIIKFYNSWVDTENEHINFITEIFTSGTLRQYRKKHKHVDLRALKKWSRQILEGLSYLHSHDPPVIHRDLKCDNIFVNGNQGEVKIGDLGLAAILAQARSAHSVIGTPEFMAPELYEEEYNELVDIYAFGMCLLELVTFEYPYVECTNAAQIYKKVTSTLTVSDYLSFDDSYVDLKFLATFLSLNSYVNLNYVLHKGIKPASLAKVADNGVRAFIEKCIAEVSERLPAKELLGDPFLQSEDDESVGRSLRVKTHYSAETSHQANLDKNAYGSSAETGRDFTVQGQRRDINTIFLKLRISDSTGHFRNIHFPFDTEADTAFAVASEMVEELNLTDQDVSTISAMIESEIRSHIPDWEPKEIAGDRMYETVANLGICSPKTNDEASVMMSELNRSPSGLQMETLPSGHKYWSDSPKETNRNSQGKSATSSRYSLSEHNERTPGTPDSYRDDDSPNSAASLEQLEDDHISDCVGNIGLKDGSGITNLQLDSTTHQLEDKCEILLNTESEGVKHVVEKFEYLLVKQQNEVDELKRKHELAISDFLKELSPEIHRKILGMLKLKIPAFGTHC</sequence>
<dbReference type="EMBL" id="CM039172">
    <property type="protein sequence ID" value="KAH9776424.1"/>
    <property type="molecule type" value="Genomic_DNA"/>
</dbReference>
<evidence type="ECO:0000313" key="1">
    <source>
        <dbReference type="EMBL" id="KAH9776424.1"/>
    </source>
</evidence>
<reference evidence="2" key="1">
    <citation type="journal article" date="2023" name="Hortic. Res.">
        <title>A chromosome-level phased genome enabling allele-level studies in sweet orange: a case study on citrus Huanglongbing tolerance.</title>
        <authorList>
            <person name="Wu B."/>
            <person name="Yu Q."/>
            <person name="Deng Z."/>
            <person name="Duan Y."/>
            <person name="Luo F."/>
            <person name="Gmitter F. Jr."/>
        </authorList>
    </citation>
    <scope>NUCLEOTIDE SEQUENCE [LARGE SCALE GENOMIC DNA]</scope>
    <source>
        <strain evidence="2">cv. Valencia</strain>
    </source>
</reference>